<dbReference type="PRINTS" id="PR01415">
    <property type="entry name" value="ANKYRIN"/>
</dbReference>
<reference evidence="5 6" key="1">
    <citation type="submission" date="2024-02" db="EMBL/GenBank/DDBJ databases">
        <authorList>
            <person name="Chen Y."/>
            <person name="Shah S."/>
            <person name="Dougan E. K."/>
            <person name="Thang M."/>
            <person name="Chan C."/>
        </authorList>
    </citation>
    <scope>NUCLEOTIDE SEQUENCE [LARGE SCALE GENOMIC DNA]</scope>
</reference>
<dbReference type="Pfam" id="PF12796">
    <property type="entry name" value="Ank_2"/>
    <property type="match status" value="1"/>
</dbReference>
<dbReference type="InterPro" id="IPR050889">
    <property type="entry name" value="Dendritic_Spine_Reg/Scaffold"/>
</dbReference>
<keyword evidence="2 3" id="KW-0040">ANK repeat</keyword>
<dbReference type="SUPFAM" id="SSF48403">
    <property type="entry name" value="Ankyrin repeat"/>
    <property type="match status" value="1"/>
</dbReference>
<protein>
    <submittedName>
        <fullName evidence="5">Uncharacterized protein</fullName>
    </submittedName>
</protein>
<dbReference type="PROSITE" id="PS50297">
    <property type="entry name" value="ANK_REP_REGION"/>
    <property type="match status" value="2"/>
</dbReference>
<evidence type="ECO:0000256" key="4">
    <source>
        <dbReference type="SAM" id="MobiDB-lite"/>
    </source>
</evidence>
<dbReference type="PROSITE" id="PS50088">
    <property type="entry name" value="ANK_REPEAT"/>
    <property type="match status" value="2"/>
</dbReference>
<name>A0ABP0P583_9DINO</name>
<evidence type="ECO:0000313" key="6">
    <source>
        <dbReference type="Proteomes" id="UP001642484"/>
    </source>
</evidence>
<gene>
    <name evidence="5" type="ORF">CCMP2556_LOCUS34839</name>
</gene>
<organism evidence="5 6">
    <name type="scientific">Durusdinium trenchii</name>
    <dbReference type="NCBI Taxonomy" id="1381693"/>
    <lineage>
        <taxon>Eukaryota</taxon>
        <taxon>Sar</taxon>
        <taxon>Alveolata</taxon>
        <taxon>Dinophyceae</taxon>
        <taxon>Suessiales</taxon>
        <taxon>Symbiodiniaceae</taxon>
        <taxon>Durusdinium</taxon>
    </lineage>
</organism>
<proteinExistence type="predicted"/>
<evidence type="ECO:0000256" key="2">
    <source>
        <dbReference type="ARBA" id="ARBA00023043"/>
    </source>
</evidence>
<evidence type="ECO:0000256" key="1">
    <source>
        <dbReference type="ARBA" id="ARBA00022737"/>
    </source>
</evidence>
<evidence type="ECO:0000313" key="5">
    <source>
        <dbReference type="EMBL" id="CAK9070818.1"/>
    </source>
</evidence>
<accession>A0ABP0P583</accession>
<dbReference type="Pfam" id="PF00023">
    <property type="entry name" value="Ank"/>
    <property type="match status" value="1"/>
</dbReference>
<dbReference type="PANTHER" id="PTHR24166">
    <property type="entry name" value="ROLLING PEBBLES, ISOFORM B"/>
    <property type="match status" value="1"/>
</dbReference>
<comment type="caution">
    <text evidence="5">The sequence shown here is derived from an EMBL/GenBank/DDBJ whole genome shotgun (WGS) entry which is preliminary data.</text>
</comment>
<dbReference type="InterPro" id="IPR002110">
    <property type="entry name" value="Ankyrin_rpt"/>
</dbReference>
<sequence length="303" mass="33143">MSSMFNCVQSAAQRHDVDMAARERRRSKQPLNSSPKAAGEISGNQTFAEADQENCWAMSIFGSVALIMQELCSDKGQSFLMLFDPPMLHSEFGKSVRLDLATTSAASPATDVIGPMTRTELISGDLSTVQQLLRESAEINATDSTGRSPLMFAAQAGHVEVMELLLQRQADLNLRNCAGHTCVMFAVGGGIKVNNQHERAQQYLRAVQLLLDEGAPVNGVTSYGLSALMLASTSGSTALVELLLERAAEVSLASETSASLPWSWRPTKAMRGPWDVYWRSWRMLTAAMGMARRRSCLQLHKRM</sequence>
<dbReference type="Gene3D" id="1.25.40.20">
    <property type="entry name" value="Ankyrin repeat-containing domain"/>
    <property type="match status" value="1"/>
</dbReference>
<feature type="repeat" description="ANK" evidence="3">
    <location>
        <begin position="223"/>
        <end position="255"/>
    </location>
</feature>
<feature type="region of interest" description="Disordered" evidence="4">
    <location>
        <begin position="15"/>
        <end position="43"/>
    </location>
</feature>
<dbReference type="PANTHER" id="PTHR24166:SF47">
    <property type="entry name" value="M-PHASE PHOSPHOPROTEIN 8"/>
    <property type="match status" value="1"/>
</dbReference>
<keyword evidence="6" id="KW-1185">Reference proteome</keyword>
<dbReference type="EMBL" id="CAXAMN010022562">
    <property type="protein sequence ID" value="CAK9070818.1"/>
    <property type="molecule type" value="Genomic_DNA"/>
</dbReference>
<feature type="repeat" description="ANK" evidence="3">
    <location>
        <begin position="145"/>
        <end position="177"/>
    </location>
</feature>
<dbReference type="Proteomes" id="UP001642484">
    <property type="component" value="Unassembled WGS sequence"/>
</dbReference>
<dbReference type="SMART" id="SM00248">
    <property type="entry name" value="ANK"/>
    <property type="match status" value="3"/>
</dbReference>
<keyword evidence="1" id="KW-0677">Repeat</keyword>
<dbReference type="InterPro" id="IPR036770">
    <property type="entry name" value="Ankyrin_rpt-contain_sf"/>
</dbReference>
<evidence type="ECO:0000256" key="3">
    <source>
        <dbReference type="PROSITE-ProRule" id="PRU00023"/>
    </source>
</evidence>